<feature type="domain" description="TonB-dependent receptor plug" evidence="11">
    <location>
        <begin position="128"/>
        <end position="233"/>
    </location>
</feature>
<gene>
    <name evidence="12" type="ORF">NCTC11388_00787</name>
</gene>
<dbReference type="Gene3D" id="2.40.170.20">
    <property type="entry name" value="TonB-dependent receptor, beta-barrel domain"/>
    <property type="match status" value="1"/>
</dbReference>
<comment type="similarity">
    <text evidence="8 9">Belongs to the TonB-dependent receptor family.</text>
</comment>
<evidence type="ECO:0000256" key="5">
    <source>
        <dbReference type="ARBA" id="ARBA00023077"/>
    </source>
</evidence>
<evidence type="ECO:0000256" key="7">
    <source>
        <dbReference type="ARBA" id="ARBA00023237"/>
    </source>
</evidence>
<protein>
    <submittedName>
        <fullName evidence="12">Outer membrane cobalamin receptor protein</fullName>
    </submittedName>
</protein>
<keyword evidence="5 9" id="KW-0798">TonB box</keyword>
<dbReference type="InterPro" id="IPR036942">
    <property type="entry name" value="Beta-barrel_TonB_sf"/>
</dbReference>
<name>A0A380BHI2_SPHSI</name>
<dbReference type="EMBL" id="UGYW01000002">
    <property type="protein sequence ID" value="SUJ01442.1"/>
    <property type="molecule type" value="Genomic_DNA"/>
</dbReference>
<keyword evidence="4 8" id="KW-0812">Transmembrane</keyword>
<evidence type="ECO:0000256" key="1">
    <source>
        <dbReference type="ARBA" id="ARBA00004571"/>
    </source>
</evidence>
<keyword evidence="6 8" id="KW-0472">Membrane</keyword>
<dbReference type="PROSITE" id="PS52016">
    <property type="entry name" value="TONB_DEPENDENT_REC_3"/>
    <property type="match status" value="1"/>
</dbReference>
<keyword evidence="3 8" id="KW-1134">Transmembrane beta strand</keyword>
<dbReference type="AlphaFoldDB" id="A0A380BHI2"/>
<dbReference type="Pfam" id="PF00593">
    <property type="entry name" value="TonB_dep_Rec_b-barrel"/>
    <property type="match status" value="1"/>
</dbReference>
<dbReference type="Pfam" id="PF07715">
    <property type="entry name" value="Plug"/>
    <property type="match status" value="1"/>
</dbReference>
<reference evidence="12 13" key="1">
    <citation type="submission" date="2018-06" db="EMBL/GenBank/DDBJ databases">
        <authorList>
            <consortium name="Pathogen Informatics"/>
            <person name="Doyle S."/>
        </authorList>
    </citation>
    <scope>NUCLEOTIDE SEQUENCE [LARGE SCALE GENOMIC DNA]</scope>
    <source>
        <strain evidence="12 13">NCTC11388</strain>
    </source>
</reference>
<comment type="subcellular location">
    <subcellularLocation>
        <location evidence="1 8">Cell outer membrane</location>
        <topology evidence="1 8">Multi-pass membrane protein</topology>
    </subcellularLocation>
</comment>
<dbReference type="InterPro" id="IPR037066">
    <property type="entry name" value="Plug_dom_sf"/>
</dbReference>
<dbReference type="SUPFAM" id="SSF56935">
    <property type="entry name" value="Porins"/>
    <property type="match status" value="1"/>
</dbReference>
<dbReference type="InterPro" id="IPR039426">
    <property type="entry name" value="TonB-dep_rcpt-like"/>
</dbReference>
<dbReference type="SUPFAM" id="SSF49464">
    <property type="entry name" value="Carboxypeptidase regulatory domain-like"/>
    <property type="match status" value="1"/>
</dbReference>
<dbReference type="InterPro" id="IPR008969">
    <property type="entry name" value="CarboxyPept-like_regulatory"/>
</dbReference>
<organism evidence="12 13">
    <name type="scientific">Sphingobacterium spiritivorum</name>
    <name type="common">Flavobacterium spiritivorum</name>
    <dbReference type="NCBI Taxonomy" id="258"/>
    <lineage>
        <taxon>Bacteria</taxon>
        <taxon>Pseudomonadati</taxon>
        <taxon>Bacteroidota</taxon>
        <taxon>Sphingobacteriia</taxon>
        <taxon>Sphingobacteriales</taxon>
        <taxon>Sphingobacteriaceae</taxon>
        <taxon>Sphingobacterium</taxon>
    </lineage>
</organism>
<dbReference type="InterPro" id="IPR000531">
    <property type="entry name" value="Beta-barrel_TonB"/>
</dbReference>
<dbReference type="InterPro" id="IPR012910">
    <property type="entry name" value="Plug_dom"/>
</dbReference>
<sequence length="1061" mass="117336">MQVMAIYSRWNLPLHQTFFDENNPLRLTNSLTDQQEISGRIVNEQGEAVAGVTVKIKGTSTAAATDKNGVFRIKAPANATLMITAVGYVTQEKVVSGTGTIQVILKSSISDMEEVIVVGYGKQSKALVTGAVSQIGGEVLQNRSISRVSQALQGQLPGLNVFTGNSGGAPNATQSINVRGFTGLGATASPLIVIDGIQGGDINALNPDDIENISVLKDAASAAIYGSSAPYGVILITTKQGKRGSKPAISYNNNLSWAQPINLPKMLNSLDFANLYNEAALNAGRSEIFNKETMDRIIAYQNGSLATETIASTVPGANYYYTYDTGNANNDWFKIYFKDLSFSQQHNVGVSGGSENTTYYVGLGYNDRAGMYNYGSDSYKRFNVRTNVTTTVAKWLDFSWRGSFSKELTNTPNTYGGRTGGNYMHQIARKWPTVPLYNPDENFSESSDVPLHLNGGRTKSTLDKALLTGEFVFRLAPGWTATTNYTFDASFQDENSHTKTLYSVRPDGSQFQIGGTYPNGFRRSNYRIQHHIINAFTKYEKQLDDHFFSVMGGFVRDYTDFQRYDAGNSQLYSDNVPSLSGTYGPAPAIGDYIRKLASDGFFGRVNYNYKQKYLFEFNGRYDGTSRFLGDVRWKFYPGVSLGWNLDKEAFFEPILPTISAFKLRGSYGALGDQAFLDTDPNNPVWYPFYPNLGTTSPPNTNWLFGGNQQASVTPPGLINPDLTWVTTTTLNIGADMSFLQNKLNASFDWYIRKADDFAGPAQALPGTLGANPPTVNNAAMETRGMELSLSWRDKIGEVGYGARLSLSDYKGKVIRYPNPTGLLSTWYTGQTMGEIWGYTTYGLFQNQAEIDAAVPQTKISARTWKPGDVHYVDLNGNGEIDFGTNTVSNPGDRSVIGNNTPRYAFGFTGDVNYKSFDLSFFIQGIGKRDAWIGSNYFWGITGDDWQSSPFDVHMNRWSEQNPNAYFPKFYLTDENGKNTQTQTRYLQNAAYLRFKNLQVGYALPKGWLDKIGFSKARVYLGVENLFTVTSLIKTIDPELSIGDSKIYPLQRTYSAGINFSF</sequence>
<evidence type="ECO:0000256" key="3">
    <source>
        <dbReference type="ARBA" id="ARBA00022452"/>
    </source>
</evidence>
<evidence type="ECO:0000313" key="12">
    <source>
        <dbReference type="EMBL" id="SUJ01442.1"/>
    </source>
</evidence>
<feature type="domain" description="TonB-dependent receptor-like beta-barrel" evidence="10">
    <location>
        <begin position="410"/>
        <end position="1025"/>
    </location>
</feature>
<evidence type="ECO:0000259" key="11">
    <source>
        <dbReference type="Pfam" id="PF07715"/>
    </source>
</evidence>
<accession>A0A380BHI2</accession>
<dbReference type="GO" id="GO:0009279">
    <property type="term" value="C:cell outer membrane"/>
    <property type="evidence" value="ECO:0007669"/>
    <property type="project" value="UniProtKB-SubCell"/>
</dbReference>
<evidence type="ECO:0000256" key="9">
    <source>
        <dbReference type="RuleBase" id="RU003357"/>
    </source>
</evidence>
<keyword evidence="2 8" id="KW-0813">Transport</keyword>
<evidence type="ECO:0000256" key="8">
    <source>
        <dbReference type="PROSITE-ProRule" id="PRU01360"/>
    </source>
</evidence>
<evidence type="ECO:0000259" key="10">
    <source>
        <dbReference type="Pfam" id="PF00593"/>
    </source>
</evidence>
<dbReference type="NCBIfam" id="TIGR04057">
    <property type="entry name" value="SusC_RagA_signa"/>
    <property type="match status" value="1"/>
</dbReference>
<keyword evidence="7 8" id="KW-0998">Cell outer membrane</keyword>
<dbReference type="InterPro" id="IPR023997">
    <property type="entry name" value="TonB-dep_OMP_SusC/RagA_CS"/>
</dbReference>
<dbReference type="Gene3D" id="2.170.130.10">
    <property type="entry name" value="TonB-dependent receptor, plug domain"/>
    <property type="match status" value="1"/>
</dbReference>
<evidence type="ECO:0000256" key="6">
    <source>
        <dbReference type="ARBA" id="ARBA00023136"/>
    </source>
</evidence>
<evidence type="ECO:0000256" key="2">
    <source>
        <dbReference type="ARBA" id="ARBA00022448"/>
    </source>
</evidence>
<dbReference type="NCBIfam" id="TIGR04056">
    <property type="entry name" value="OMP_RagA_SusC"/>
    <property type="match status" value="1"/>
</dbReference>
<dbReference type="RefSeq" id="WP_181875915.1">
    <property type="nucleotide sequence ID" value="NZ_UGYW01000002.1"/>
</dbReference>
<dbReference type="Proteomes" id="UP000254893">
    <property type="component" value="Unassembled WGS sequence"/>
</dbReference>
<dbReference type="Pfam" id="PF13715">
    <property type="entry name" value="CarbopepD_reg_2"/>
    <property type="match status" value="1"/>
</dbReference>
<proteinExistence type="inferred from homology"/>
<dbReference type="Gene3D" id="2.60.40.1120">
    <property type="entry name" value="Carboxypeptidase-like, regulatory domain"/>
    <property type="match status" value="1"/>
</dbReference>
<dbReference type="InterPro" id="IPR023996">
    <property type="entry name" value="TonB-dep_OMP_SusC/RagA"/>
</dbReference>
<keyword evidence="12" id="KW-0675">Receptor</keyword>
<evidence type="ECO:0000256" key="4">
    <source>
        <dbReference type="ARBA" id="ARBA00022692"/>
    </source>
</evidence>
<evidence type="ECO:0000313" key="13">
    <source>
        <dbReference type="Proteomes" id="UP000254893"/>
    </source>
</evidence>